<dbReference type="SUPFAM" id="SSF56801">
    <property type="entry name" value="Acetyl-CoA synthetase-like"/>
    <property type="match status" value="1"/>
</dbReference>
<dbReference type="PANTHER" id="PTHR43859:SF57">
    <property type="entry name" value="ACYL-ACTIVATING ENZYME 8-RELATED"/>
    <property type="match status" value="1"/>
</dbReference>
<evidence type="ECO:0000313" key="6">
    <source>
        <dbReference type="Proteomes" id="UP001188597"/>
    </source>
</evidence>
<dbReference type="AlphaFoldDB" id="A0AA88WI93"/>
<dbReference type="PANTHER" id="PTHR43859">
    <property type="entry name" value="ACYL-ACTIVATING ENZYME"/>
    <property type="match status" value="1"/>
</dbReference>
<feature type="domain" description="AMP-dependent synthetase/ligase" evidence="3">
    <location>
        <begin position="20"/>
        <end position="266"/>
    </location>
</feature>
<dbReference type="FunFam" id="3.30.300.30:FF:000008">
    <property type="entry name" value="2,3-dihydroxybenzoate-AMP ligase"/>
    <property type="match status" value="1"/>
</dbReference>
<dbReference type="GO" id="GO:0016874">
    <property type="term" value="F:ligase activity"/>
    <property type="evidence" value="ECO:0007669"/>
    <property type="project" value="UniProtKB-KW"/>
</dbReference>
<gene>
    <name evidence="5" type="ORF">RJ639_042268</name>
</gene>
<protein>
    <submittedName>
        <fullName evidence="5">Uncharacterized protein</fullName>
    </submittedName>
</protein>
<evidence type="ECO:0000313" key="5">
    <source>
        <dbReference type="EMBL" id="KAK3027592.1"/>
    </source>
</evidence>
<keyword evidence="2" id="KW-0436">Ligase</keyword>
<dbReference type="InterPro" id="IPR045851">
    <property type="entry name" value="AMP-bd_C_sf"/>
</dbReference>
<dbReference type="Proteomes" id="UP001188597">
    <property type="component" value="Unassembled WGS sequence"/>
</dbReference>
<accession>A0AA88WI93</accession>
<reference evidence="5" key="1">
    <citation type="submission" date="2022-12" db="EMBL/GenBank/DDBJ databases">
        <title>Draft genome assemblies for two species of Escallonia (Escalloniales).</title>
        <authorList>
            <person name="Chanderbali A."/>
            <person name="Dervinis C."/>
            <person name="Anghel I."/>
            <person name="Soltis D."/>
            <person name="Soltis P."/>
            <person name="Zapata F."/>
        </authorList>
    </citation>
    <scope>NUCLEOTIDE SEQUENCE</scope>
    <source>
        <strain evidence="5">UCBG64.0493</strain>
        <tissue evidence="5">Leaf</tissue>
    </source>
</reference>
<dbReference type="Pfam" id="PF13193">
    <property type="entry name" value="AMP-binding_C"/>
    <property type="match status" value="1"/>
</dbReference>
<comment type="similarity">
    <text evidence="1">Belongs to the ATP-dependent AMP-binding enzyme family.</text>
</comment>
<proteinExistence type="inferred from homology"/>
<evidence type="ECO:0000256" key="2">
    <source>
        <dbReference type="ARBA" id="ARBA00022598"/>
    </source>
</evidence>
<dbReference type="InterPro" id="IPR042099">
    <property type="entry name" value="ANL_N_sf"/>
</dbReference>
<dbReference type="Pfam" id="PF00501">
    <property type="entry name" value="AMP-binding"/>
    <property type="match status" value="1"/>
</dbReference>
<dbReference type="Gene3D" id="3.40.50.12780">
    <property type="entry name" value="N-terminal domain of ligase-like"/>
    <property type="match status" value="2"/>
</dbReference>
<organism evidence="5 6">
    <name type="scientific">Escallonia herrerae</name>
    <dbReference type="NCBI Taxonomy" id="1293975"/>
    <lineage>
        <taxon>Eukaryota</taxon>
        <taxon>Viridiplantae</taxon>
        <taxon>Streptophyta</taxon>
        <taxon>Embryophyta</taxon>
        <taxon>Tracheophyta</taxon>
        <taxon>Spermatophyta</taxon>
        <taxon>Magnoliopsida</taxon>
        <taxon>eudicotyledons</taxon>
        <taxon>Gunneridae</taxon>
        <taxon>Pentapetalae</taxon>
        <taxon>asterids</taxon>
        <taxon>campanulids</taxon>
        <taxon>Escalloniales</taxon>
        <taxon>Escalloniaceae</taxon>
        <taxon>Escallonia</taxon>
    </lineage>
</organism>
<comment type="caution">
    <text evidence="5">The sequence shown here is derived from an EMBL/GenBank/DDBJ whole genome shotgun (WGS) entry which is preliminary data.</text>
</comment>
<name>A0AA88WI93_9ASTE</name>
<evidence type="ECO:0000259" key="3">
    <source>
        <dbReference type="Pfam" id="PF00501"/>
    </source>
</evidence>
<feature type="domain" description="AMP-binding enzyme C-terminal" evidence="4">
    <location>
        <begin position="396"/>
        <end position="472"/>
    </location>
</feature>
<dbReference type="InterPro" id="IPR025110">
    <property type="entry name" value="AMP-bd_C"/>
</dbReference>
<sequence>MDKLSPRPTNSSPLTPLGFLERSATVYGDCPSIIYDDTTYSWSDTYHQCLQLASSIRSLGVWKGHVVSVVAPNIPAMYELHFAMPMADAVLNNVNTRLDSRTISVLLHHSEAKLLFVDHQSTSVVQEAISLLPTNSQPPLLVLIADHDTPLSLAVRFSFTYKGMVEKGDPGFNWDRPETEWDSMILNYTSSTTRNPQPPWDVHHHGGLSSRVVRTQAASLPVDLTHVPRQWPNGWSYTWGMAAVGGVNVFLRKFDADTIYAAVRKHSSRLRVDGDGWAGGYVLVLKWNRLPATERARMKARQGMRTVGLTEMDVVDPDSGASVKQDGLTLGEIVLRGGCVMLGYLKDPEGTTQCMRDNGWFYTGDVGVMHPDGYMEIKDRSKDLIISGGENLSSVKVESVLYSHPATNEAAVEARPDEFWGETPCAFVSLKAGMDEKPTEKEMEFCRARLPHYMVPKTVVFKEELPKTSTGKIQKFLLREMAKTMGSPGTSRL</sequence>
<dbReference type="Gene3D" id="3.30.300.30">
    <property type="match status" value="1"/>
</dbReference>
<keyword evidence="6" id="KW-1185">Reference proteome</keyword>
<dbReference type="EMBL" id="JAVXUP010000453">
    <property type="protein sequence ID" value="KAK3027592.1"/>
    <property type="molecule type" value="Genomic_DNA"/>
</dbReference>
<dbReference type="InterPro" id="IPR000873">
    <property type="entry name" value="AMP-dep_synth/lig_dom"/>
</dbReference>
<evidence type="ECO:0000259" key="4">
    <source>
        <dbReference type="Pfam" id="PF13193"/>
    </source>
</evidence>
<evidence type="ECO:0000256" key="1">
    <source>
        <dbReference type="ARBA" id="ARBA00006432"/>
    </source>
</evidence>